<comment type="caution">
    <text evidence="4">The sequence shown here is derived from an EMBL/GenBank/DDBJ whole genome shotgun (WGS) entry which is preliminary data.</text>
</comment>
<dbReference type="CDD" id="cd07017">
    <property type="entry name" value="S14_ClpP_2"/>
    <property type="match status" value="1"/>
</dbReference>
<protein>
    <recommendedName>
        <fullName evidence="2 3">ATP-dependent Clp protease proteolytic subunit</fullName>
        <ecNumber evidence="2">3.4.21.92</ecNumber>
    </recommendedName>
    <alternativeName>
        <fullName evidence="2">Endopeptidase Clp</fullName>
    </alternativeName>
</protein>
<keyword evidence="5" id="KW-1185">Reference proteome</keyword>
<dbReference type="PRINTS" id="PR00127">
    <property type="entry name" value="CLPPROTEASEP"/>
</dbReference>
<evidence type="ECO:0000256" key="2">
    <source>
        <dbReference type="HAMAP-Rule" id="MF_00444"/>
    </source>
</evidence>
<evidence type="ECO:0000313" key="4">
    <source>
        <dbReference type="EMBL" id="GGZ86949.1"/>
    </source>
</evidence>
<dbReference type="EC" id="3.4.21.92" evidence="2"/>
<dbReference type="GO" id="GO:0006515">
    <property type="term" value="P:protein quality control for misfolded or incompletely synthesized proteins"/>
    <property type="evidence" value="ECO:0007669"/>
    <property type="project" value="TreeGrafter"/>
</dbReference>
<comment type="subcellular location">
    <subcellularLocation>
        <location evidence="2">Cytoplasm</location>
    </subcellularLocation>
</comment>
<dbReference type="InterPro" id="IPR001907">
    <property type="entry name" value="ClpP"/>
</dbReference>
<dbReference type="GO" id="GO:0051117">
    <property type="term" value="F:ATPase binding"/>
    <property type="evidence" value="ECO:0007669"/>
    <property type="project" value="TreeGrafter"/>
</dbReference>
<dbReference type="HAMAP" id="MF_00444">
    <property type="entry name" value="ClpP"/>
    <property type="match status" value="1"/>
</dbReference>
<keyword evidence="2 4" id="KW-0645">Protease</keyword>
<comment type="function">
    <text evidence="2">Cleaves peptides in various proteins in a process that requires ATP hydrolysis. Has a chymotrypsin-like activity. Plays a major role in the degradation of misfolded proteins.</text>
</comment>
<comment type="subunit">
    <text evidence="2">Fourteen ClpP subunits assemble into 2 heptameric rings which stack back to back to give a disk-like structure with a central cavity, resembling the structure of eukaryotic proteasomes.</text>
</comment>
<accession>A0A918R7T6</accession>
<name>A0A918R7T6_9ACTN</name>
<evidence type="ECO:0000256" key="3">
    <source>
        <dbReference type="RuleBase" id="RU003567"/>
    </source>
</evidence>
<gene>
    <name evidence="4" type="primary">clpP5</name>
    <name evidence="2" type="synonym">clpP</name>
    <name evidence="4" type="ORF">GCM10010389_26590</name>
</gene>
<feature type="active site" description="Nucleophile" evidence="2">
    <location>
        <position position="104"/>
    </location>
</feature>
<keyword evidence="2" id="KW-0378">Hydrolase</keyword>
<dbReference type="PANTHER" id="PTHR10381">
    <property type="entry name" value="ATP-DEPENDENT CLP PROTEASE PROTEOLYTIC SUBUNIT"/>
    <property type="match status" value="1"/>
</dbReference>
<dbReference type="AlphaFoldDB" id="A0A918R7T6"/>
<dbReference type="NCBIfam" id="NF009205">
    <property type="entry name" value="PRK12553.1"/>
    <property type="match status" value="1"/>
</dbReference>
<keyword evidence="2" id="KW-0963">Cytoplasm</keyword>
<evidence type="ECO:0000256" key="1">
    <source>
        <dbReference type="ARBA" id="ARBA00007039"/>
    </source>
</evidence>
<dbReference type="PANTHER" id="PTHR10381:SF26">
    <property type="entry name" value="ATP-DEPENDENT CLP PROTEASE PROTEOLYTIC SUBUNIT-LIKE-RELATED"/>
    <property type="match status" value="1"/>
</dbReference>
<dbReference type="FunFam" id="3.90.226.10:FF:000002">
    <property type="entry name" value="ATP-dependent Clp protease proteolytic subunit"/>
    <property type="match status" value="1"/>
</dbReference>
<dbReference type="Pfam" id="PF00574">
    <property type="entry name" value="CLP_protease"/>
    <property type="match status" value="1"/>
</dbReference>
<evidence type="ECO:0000313" key="5">
    <source>
        <dbReference type="Proteomes" id="UP000623010"/>
    </source>
</evidence>
<comment type="caution">
    <text evidence="2">Lacks conserved residue(s) required for the propagation of feature annotation.</text>
</comment>
<dbReference type="Gene3D" id="3.90.226.10">
    <property type="entry name" value="2-enoyl-CoA Hydratase, Chain A, domain 1"/>
    <property type="match status" value="1"/>
</dbReference>
<reference evidence="4" key="1">
    <citation type="journal article" date="2014" name="Int. J. Syst. Evol. Microbiol.">
        <title>Complete genome sequence of Corynebacterium casei LMG S-19264T (=DSM 44701T), isolated from a smear-ripened cheese.</title>
        <authorList>
            <consortium name="US DOE Joint Genome Institute (JGI-PGF)"/>
            <person name="Walter F."/>
            <person name="Albersmeier A."/>
            <person name="Kalinowski J."/>
            <person name="Ruckert C."/>
        </authorList>
    </citation>
    <scope>NUCLEOTIDE SEQUENCE</scope>
    <source>
        <strain evidence="4">JCM 5016</strain>
    </source>
</reference>
<dbReference type="GO" id="GO:0004176">
    <property type="term" value="F:ATP-dependent peptidase activity"/>
    <property type="evidence" value="ECO:0007669"/>
    <property type="project" value="InterPro"/>
</dbReference>
<dbReference type="RefSeq" id="WP_190057605.1">
    <property type="nucleotide sequence ID" value="NZ_BMWH01000008.1"/>
</dbReference>
<organism evidence="4 5">
    <name type="scientific">Streptomyces echinoruber</name>
    <dbReference type="NCBI Taxonomy" id="68898"/>
    <lineage>
        <taxon>Bacteria</taxon>
        <taxon>Bacillati</taxon>
        <taxon>Actinomycetota</taxon>
        <taxon>Actinomycetes</taxon>
        <taxon>Kitasatosporales</taxon>
        <taxon>Streptomycetaceae</taxon>
        <taxon>Streptomyces</taxon>
    </lineage>
</organism>
<sequence>MTGPSARHVLPEFTERTAYGHRTLDPYAKLLEGRIVFLGTQVDDASANDVIAQFMHLEHQAPDQDIALYINAPGGSFTAMSAIHDTMQYVSCDVATFCLGQAGSCAAVLLAAGTPGKRHALPGARVTLRQPSLPEPVEGQASDLAIQAGELSRIRTRLEEMLAHHTGRSPEQVHADIERDRILDAAGALEYGLVDRVLSRRDAADDATDAVFGAR</sequence>
<dbReference type="InterPro" id="IPR029045">
    <property type="entry name" value="ClpP/crotonase-like_dom_sf"/>
</dbReference>
<keyword evidence="2" id="KW-0720">Serine protease</keyword>
<dbReference type="InterPro" id="IPR023562">
    <property type="entry name" value="ClpP/TepA"/>
</dbReference>
<comment type="similarity">
    <text evidence="1 2 3">Belongs to the peptidase S14 family.</text>
</comment>
<reference evidence="4" key="2">
    <citation type="submission" date="2020-09" db="EMBL/GenBank/DDBJ databases">
        <authorList>
            <person name="Sun Q."/>
            <person name="Ohkuma M."/>
        </authorList>
    </citation>
    <scope>NUCLEOTIDE SEQUENCE</scope>
    <source>
        <strain evidence="4">JCM 5016</strain>
    </source>
</reference>
<proteinExistence type="inferred from homology"/>
<dbReference type="GO" id="GO:0009368">
    <property type="term" value="C:endopeptidase Clp complex"/>
    <property type="evidence" value="ECO:0007669"/>
    <property type="project" value="TreeGrafter"/>
</dbReference>
<dbReference type="GO" id="GO:0005737">
    <property type="term" value="C:cytoplasm"/>
    <property type="evidence" value="ECO:0007669"/>
    <property type="project" value="UniProtKB-SubCell"/>
</dbReference>
<dbReference type="GO" id="GO:0004252">
    <property type="term" value="F:serine-type endopeptidase activity"/>
    <property type="evidence" value="ECO:0007669"/>
    <property type="project" value="UniProtKB-UniRule"/>
</dbReference>
<dbReference type="SUPFAM" id="SSF52096">
    <property type="entry name" value="ClpP/crotonase"/>
    <property type="match status" value="1"/>
</dbReference>
<comment type="catalytic activity">
    <reaction evidence="2">
        <text>Hydrolysis of proteins to small peptides in the presence of ATP and magnesium. alpha-casein is the usual test substrate. In the absence of ATP, only oligopeptides shorter than five residues are hydrolyzed (such as succinyl-Leu-Tyr-|-NHMec, and Leu-Tyr-Leu-|-Tyr-Trp, in which cleavage of the -Tyr-|-Leu- and -Tyr-|-Trp bonds also occurs).</text>
        <dbReference type="EC" id="3.4.21.92"/>
    </reaction>
</comment>
<dbReference type="EMBL" id="BMWH01000008">
    <property type="protein sequence ID" value="GGZ86949.1"/>
    <property type="molecule type" value="Genomic_DNA"/>
</dbReference>
<dbReference type="Proteomes" id="UP000623010">
    <property type="component" value="Unassembled WGS sequence"/>
</dbReference>